<dbReference type="InterPro" id="IPR036388">
    <property type="entry name" value="WH-like_DNA-bd_sf"/>
</dbReference>
<dbReference type="SUPFAM" id="SSF46894">
    <property type="entry name" value="C-terminal effector domain of the bipartite response regulators"/>
    <property type="match status" value="1"/>
</dbReference>
<dbReference type="AlphaFoldDB" id="A0A562BGK7"/>
<feature type="domain" description="HTH luxR-type" evidence="1">
    <location>
        <begin position="303"/>
        <end position="360"/>
    </location>
</feature>
<dbReference type="SMART" id="SM00421">
    <property type="entry name" value="HTH_LUXR"/>
    <property type="match status" value="1"/>
</dbReference>
<name>A0A562BGK7_9BURK</name>
<dbReference type="GO" id="GO:0006355">
    <property type="term" value="P:regulation of DNA-templated transcription"/>
    <property type="evidence" value="ECO:0007669"/>
    <property type="project" value="InterPro"/>
</dbReference>
<comment type="caution">
    <text evidence="2">The sequence shown here is derived from an EMBL/GenBank/DDBJ whole genome shotgun (WGS) entry which is preliminary data.</text>
</comment>
<sequence>MTEGEIHGVIRGLYEGILEPEAWQRSLHVLREISDSAQAAMVVLDKVHQRFSVSEFANPIDGLLEAYHQTYQAIDPGHAFAPQINVGDWYVDTRDLGTDAMARHDFYGEFLRGFGLGSVMACLVARHPSYEVYFSLVRPADRPMFTPDDGRKLDWAIPHMRQAMALRERTAELTALQHLSTQVLDRLNFGVIACAADGRALMHNTRGGQWVRRVLPSATSRDSGWTLSRPFGAMLEAACRPEQPVPAQAAMAQSREGDRAGIVVLPLPPSHALAASWQQPMALVAIHEKRPTPALFGQILRELYGLTPAETRLANLLLAGTGLPEACERLGIGRETSRTQLKSIFVKTGTGGQAQLSHLLTGLTACLHKADPGSGV</sequence>
<organism evidence="2 3">
    <name type="scientific">Cupriavidus gilardii J11</name>
    <dbReference type="NCBI Taxonomy" id="936133"/>
    <lineage>
        <taxon>Bacteria</taxon>
        <taxon>Pseudomonadati</taxon>
        <taxon>Pseudomonadota</taxon>
        <taxon>Betaproteobacteria</taxon>
        <taxon>Burkholderiales</taxon>
        <taxon>Burkholderiaceae</taxon>
        <taxon>Cupriavidus</taxon>
    </lineage>
</organism>
<dbReference type="OrthoDB" id="5497412at2"/>
<evidence type="ECO:0000259" key="1">
    <source>
        <dbReference type="SMART" id="SM00421"/>
    </source>
</evidence>
<dbReference type="GO" id="GO:0003677">
    <property type="term" value="F:DNA binding"/>
    <property type="evidence" value="ECO:0007669"/>
    <property type="project" value="UniProtKB-KW"/>
</dbReference>
<dbReference type="EMBL" id="VLJN01000021">
    <property type="protein sequence ID" value="TWG84262.1"/>
    <property type="molecule type" value="Genomic_DNA"/>
</dbReference>
<evidence type="ECO:0000313" key="2">
    <source>
        <dbReference type="EMBL" id="TWG84262.1"/>
    </source>
</evidence>
<evidence type="ECO:0000313" key="3">
    <source>
        <dbReference type="Proteomes" id="UP000318141"/>
    </source>
</evidence>
<gene>
    <name evidence="2" type="ORF">L602_002800000610</name>
</gene>
<dbReference type="InterPro" id="IPR016032">
    <property type="entry name" value="Sig_transdc_resp-reg_C-effctor"/>
</dbReference>
<keyword evidence="3" id="KW-1185">Reference proteome</keyword>
<dbReference type="Gene3D" id="1.10.10.10">
    <property type="entry name" value="Winged helix-like DNA-binding domain superfamily/Winged helix DNA-binding domain"/>
    <property type="match status" value="1"/>
</dbReference>
<dbReference type="InterPro" id="IPR000792">
    <property type="entry name" value="Tscrpt_reg_LuxR_C"/>
</dbReference>
<proteinExistence type="predicted"/>
<protein>
    <submittedName>
        <fullName evidence="2">DNA-binding CsgD family transcriptional regulator</fullName>
    </submittedName>
</protein>
<keyword evidence="2" id="KW-0238">DNA-binding</keyword>
<reference evidence="2 3" key="1">
    <citation type="submission" date="2019-07" db="EMBL/GenBank/DDBJ databases">
        <title>Genome sequencing of lignin-degrading bacterial isolates.</title>
        <authorList>
            <person name="Gladden J."/>
        </authorList>
    </citation>
    <scope>NUCLEOTIDE SEQUENCE [LARGE SCALE GENOMIC DNA]</scope>
    <source>
        <strain evidence="2 3">J11</strain>
    </source>
</reference>
<dbReference type="Proteomes" id="UP000318141">
    <property type="component" value="Unassembled WGS sequence"/>
</dbReference>
<accession>A0A562BGK7</accession>